<dbReference type="EMBL" id="GL433836">
    <property type="protein sequence ID" value="EFN59077.1"/>
    <property type="molecule type" value="Genomic_DNA"/>
</dbReference>
<dbReference type="KEGG" id="cvr:CHLNCDRAFT_137822"/>
<dbReference type="GeneID" id="17358549"/>
<reference evidence="1 2" key="1">
    <citation type="journal article" date="2010" name="Plant Cell">
        <title>The Chlorella variabilis NC64A genome reveals adaptation to photosymbiosis, coevolution with viruses, and cryptic sex.</title>
        <authorList>
            <person name="Blanc G."/>
            <person name="Duncan G."/>
            <person name="Agarkova I."/>
            <person name="Borodovsky M."/>
            <person name="Gurnon J."/>
            <person name="Kuo A."/>
            <person name="Lindquist E."/>
            <person name="Lucas S."/>
            <person name="Pangilinan J."/>
            <person name="Polle J."/>
            <person name="Salamov A."/>
            <person name="Terry A."/>
            <person name="Yamada T."/>
            <person name="Dunigan D.D."/>
            <person name="Grigoriev I.V."/>
            <person name="Claverie J.M."/>
            <person name="Van Etten J.L."/>
        </authorList>
    </citation>
    <scope>NUCLEOTIDE SEQUENCE [LARGE SCALE GENOMIC DNA]</scope>
    <source>
        <strain evidence="1 2">NC64A</strain>
    </source>
</reference>
<keyword evidence="2" id="KW-1185">Reference proteome</keyword>
<dbReference type="InParanoid" id="E1Z4K7"/>
<protein>
    <submittedName>
        <fullName evidence="1">Uncharacterized protein</fullName>
    </submittedName>
</protein>
<evidence type="ECO:0000313" key="2">
    <source>
        <dbReference type="Proteomes" id="UP000008141"/>
    </source>
</evidence>
<name>E1Z4K7_CHLVA</name>
<dbReference type="Proteomes" id="UP000008141">
    <property type="component" value="Unassembled WGS sequence"/>
</dbReference>
<organism evidence="2">
    <name type="scientific">Chlorella variabilis</name>
    <name type="common">Green alga</name>
    <dbReference type="NCBI Taxonomy" id="554065"/>
    <lineage>
        <taxon>Eukaryota</taxon>
        <taxon>Viridiplantae</taxon>
        <taxon>Chlorophyta</taxon>
        <taxon>core chlorophytes</taxon>
        <taxon>Trebouxiophyceae</taxon>
        <taxon>Chlorellales</taxon>
        <taxon>Chlorellaceae</taxon>
        <taxon>Chlorella clade</taxon>
        <taxon>Chlorella</taxon>
    </lineage>
</organism>
<sequence>MSSAPAAKLLPGVAAGFVSAYGCWSLLTKDASTKLPHTVLNPAWEKATAELLASMPRQGSDTPIALNPSRLF</sequence>
<dbReference type="AlphaFoldDB" id="E1Z4K7"/>
<evidence type="ECO:0000313" key="1">
    <source>
        <dbReference type="EMBL" id="EFN59077.1"/>
    </source>
</evidence>
<proteinExistence type="predicted"/>
<dbReference type="RefSeq" id="XP_005851179.1">
    <property type="nucleotide sequence ID" value="XM_005851117.1"/>
</dbReference>
<dbReference type="OrthoDB" id="1840418at2759"/>
<accession>E1Z4K7</accession>
<gene>
    <name evidence="1" type="ORF">CHLNCDRAFT_137822</name>
</gene>